<dbReference type="CDD" id="cd00268">
    <property type="entry name" value="DEADc"/>
    <property type="match status" value="1"/>
</dbReference>
<feature type="domain" description="DEAD-box RNA helicase Q" evidence="15">
    <location>
        <begin position="1"/>
        <end position="29"/>
    </location>
</feature>
<dbReference type="PROSITE" id="PS51195">
    <property type="entry name" value="Q_MOTIF"/>
    <property type="match status" value="1"/>
</dbReference>
<accession>A0A9X2J166</accession>
<feature type="region of interest" description="Disordered" evidence="12">
    <location>
        <begin position="365"/>
        <end position="466"/>
    </location>
</feature>
<organism evidence="16 17">
    <name type="scientific">Sphingomicrobium sediminis</name>
    <dbReference type="NCBI Taxonomy" id="2950949"/>
    <lineage>
        <taxon>Bacteria</taxon>
        <taxon>Pseudomonadati</taxon>
        <taxon>Pseudomonadota</taxon>
        <taxon>Alphaproteobacteria</taxon>
        <taxon>Sphingomonadales</taxon>
        <taxon>Sphingomonadaceae</taxon>
        <taxon>Sphingomicrobium</taxon>
    </lineage>
</organism>
<evidence type="ECO:0000256" key="7">
    <source>
        <dbReference type="ARBA" id="ARBA00038437"/>
    </source>
</evidence>
<dbReference type="PROSITE" id="PS51194">
    <property type="entry name" value="HELICASE_CTER"/>
    <property type="match status" value="1"/>
</dbReference>
<dbReference type="PANTHER" id="PTHR47959:SF13">
    <property type="entry name" value="ATP-DEPENDENT RNA HELICASE RHLE"/>
    <property type="match status" value="1"/>
</dbReference>
<evidence type="ECO:0000259" key="13">
    <source>
        <dbReference type="PROSITE" id="PS51192"/>
    </source>
</evidence>
<dbReference type="CDD" id="cd18787">
    <property type="entry name" value="SF2_C_DEAD"/>
    <property type="match status" value="1"/>
</dbReference>
<evidence type="ECO:0000259" key="15">
    <source>
        <dbReference type="PROSITE" id="PS51195"/>
    </source>
</evidence>
<dbReference type="GO" id="GO:0005829">
    <property type="term" value="C:cytosol"/>
    <property type="evidence" value="ECO:0007669"/>
    <property type="project" value="TreeGrafter"/>
</dbReference>
<dbReference type="InterPro" id="IPR000629">
    <property type="entry name" value="RNA-helicase_DEAD-box_CS"/>
</dbReference>
<dbReference type="GO" id="GO:0042255">
    <property type="term" value="P:ribosome assembly"/>
    <property type="evidence" value="ECO:0007669"/>
    <property type="project" value="UniProtKB-ARBA"/>
</dbReference>
<feature type="compositionally biased region" description="Basic residues" evidence="12">
    <location>
        <begin position="416"/>
        <end position="427"/>
    </location>
</feature>
<dbReference type="InterPro" id="IPR011545">
    <property type="entry name" value="DEAD/DEAH_box_helicase_dom"/>
</dbReference>
<dbReference type="Gene3D" id="3.40.50.300">
    <property type="entry name" value="P-loop containing nucleotide triphosphate hydrolases"/>
    <property type="match status" value="2"/>
</dbReference>
<evidence type="ECO:0000313" key="16">
    <source>
        <dbReference type="EMBL" id="MCM8556404.1"/>
    </source>
</evidence>
<dbReference type="EC" id="3.6.4.13" evidence="1"/>
<dbReference type="AlphaFoldDB" id="A0A9X2J166"/>
<comment type="caution">
    <text evidence="16">The sequence shown here is derived from an EMBL/GenBank/DDBJ whole genome shotgun (WGS) entry which is preliminary data.</text>
</comment>
<evidence type="ECO:0000313" key="17">
    <source>
        <dbReference type="Proteomes" id="UP001155128"/>
    </source>
</evidence>
<protein>
    <recommendedName>
        <fullName evidence="9">DEAD-box ATP-dependent RNA helicase RhpA</fullName>
        <ecNumber evidence="1">3.6.4.13</ecNumber>
    </recommendedName>
</protein>
<keyword evidence="6 11" id="KW-0067">ATP-binding</keyword>
<feature type="compositionally biased region" description="Basic and acidic residues" evidence="12">
    <location>
        <begin position="365"/>
        <end position="415"/>
    </location>
</feature>
<dbReference type="RefSeq" id="WP_252111575.1">
    <property type="nucleotide sequence ID" value="NZ_JAMSHT010000001.1"/>
</dbReference>
<keyword evidence="2" id="KW-0963">Cytoplasm</keyword>
<dbReference type="GO" id="GO:0005524">
    <property type="term" value="F:ATP binding"/>
    <property type="evidence" value="ECO:0007669"/>
    <property type="project" value="UniProtKB-KW"/>
</dbReference>
<evidence type="ECO:0000256" key="10">
    <source>
        <dbReference type="PROSITE-ProRule" id="PRU00552"/>
    </source>
</evidence>
<gene>
    <name evidence="16" type="ORF">NDO55_01045</name>
</gene>
<comment type="similarity">
    <text evidence="7 11">Belongs to the DEAD box helicase family.</text>
</comment>
<evidence type="ECO:0000256" key="8">
    <source>
        <dbReference type="ARBA" id="ARBA00047984"/>
    </source>
</evidence>
<keyword evidence="3 11" id="KW-0547">Nucleotide-binding</keyword>
<evidence type="ECO:0000256" key="4">
    <source>
        <dbReference type="ARBA" id="ARBA00022801"/>
    </source>
</evidence>
<evidence type="ECO:0000256" key="2">
    <source>
        <dbReference type="ARBA" id="ARBA00022490"/>
    </source>
</evidence>
<evidence type="ECO:0000256" key="6">
    <source>
        <dbReference type="ARBA" id="ARBA00022840"/>
    </source>
</evidence>
<dbReference type="GO" id="GO:0003724">
    <property type="term" value="F:RNA helicase activity"/>
    <property type="evidence" value="ECO:0007669"/>
    <property type="project" value="UniProtKB-EC"/>
</dbReference>
<keyword evidence="5 11" id="KW-0347">Helicase</keyword>
<keyword evidence="4 11" id="KW-0378">Hydrolase</keyword>
<evidence type="ECO:0000256" key="3">
    <source>
        <dbReference type="ARBA" id="ARBA00022741"/>
    </source>
</evidence>
<dbReference type="InterPro" id="IPR001650">
    <property type="entry name" value="Helicase_C-like"/>
</dbReference>
<dbReference type="GO" id="GO:0009266">
    <property type="term" value="P:response to temperature stimulus"/>
    <property type="evidence" value="ECO:0007669"/>
    <property type="project" value="UniProtKB-ARBA"/>
</dbReference>
<dbReference type="GO" id="GO:0003676">
    <property type="term" value="F:nucleic acid binding"/>
    <property type="evidence" value="ECO:0007669"/>
    <property type="project" value="InterPro"/>
</dbReference>
<evidence type="ECO:0000256" key="1">
    <source>
        <dbReference type="ARBA" id="ARBA00012552"/>
    </source>
</evidence>
<feature type="domain" description="Helicase ATP-binding" evidence="13">
    <location>
        <begin position="32"/>
        <end position="205"/>
    </location>
</feature>
<dbReference type="InterPro" id="IPR014001">
    <property type="entry name" value="Helicase_ATP-bd"/>
</dbReference>
<evidence type="ECO:0000256" key="11">
    <source>
        <dbReference type="RuleBase" id="RU000492"/>
    </source>
</evidence>
<dbReference type="InterPro" id="IPR044742">
    <property type="entry name" value="DEAD/DEAH_RhlB"/>
</dbReference>
<dbReference type="InterPro" id="IPR050079">
    <property type="entry name" value="DEAD_box_RNA_helicase"/>
</dbReference>
<proteinExistence type="inferred from homology"/>
<dbReference type="EMBL" id="JAMSHT010000001">
    <property type="protein sequence ID" value="MCM8556404.1"/>
    <property type="molecule type" value="Genomic_DNA"/>
</dbReference>
<dbReference type="Pfam" id="PF00271">
    <property type="entry name" value="Helicase_C"/>
    <property type="match status" value="1"/>
</dbReference>
<name>A0A9X2J166_9SPHN</name>
<comment type="catalytic activity">
    <reaction evidence="8">
        <text>ATP + H2O = ADP + phosphate + H(+)</text>
        <dbReference type="Rhea" id="RHEA:13065"/>
        <dbReference type="ChEBI" id="CHEBI:15377"/>
        <dbReference type="ChEBI" id="CHEBI:15378"/>
        <dbReference type="ChEBI" id="CHEBI:30616"/>
        <dbReference type="ChEBI" id="CHEBI:43474"/>
        <dbReference type="ChEBI" id="CHEBI:456216"/>
        <dbReference type="EC" id="3.6.4.13"/>
    </reaction>
</comment>
<feature type="domain" description="Helicase C-terminal" evidence="14">
    <location>
        <begin position="216"/>
        <end position="381"/>
    </location>
</feature>
<evidence type="ECO:0000259" key="14">
    <source>
        <dbReference type="PROSITE" id="PS51194"/>
    </source>
</evidence>
<evidence type="ECO:0000256" key="9">
    <source>
        <dbReference type="ARBA" id="ARBA00074363"/>
    </source>
</evidence>
<dbReference type="PANTHER" id="PTHR47959">
    <property type="entry name" value="ATP-DEPENDENT RNA HELICASE RHLE-RELATED"/>
    <property type="match status" value="1"/>
</dbReference>
<dbReference type="PROSITE" id="PS00039">
    <property type="entry name" value="DEAD_ATP_HELICASE"/>
    <property type="match status" value="1"/>
</dbReference>
<dbReference type="InterPro" id="IPR014014">
    <property type="entry name" value="RNA_helicase_DEAD_Q_motif"/>
</dbReference>
<dbReference type="Proteomes" id="UP001155128">
    <property type="component" value="Unassembled WGS sequence"/>
</dbReference>
<dbReference type="PROSITE" id="PS51192">
    <property type="entry name" value="HELICASE_ATP_BIND_1"/>
    <property type="match status" value="1"/>
</dbReference>
<feature type="short sequence motif" description="Q motif" evidence="10">
    <location>
        <begin position="1"/>
        <end position="29"/>
    </location>
</feature>
<evidence type="ECO:0000256" key="12">
    <source>
        <dbReference type="SAM" id="MobiDB-lite"/>
    </source>
</evidence>
<sequence length="466" mass="51091">MGFAELGLSDELLRAIEDAGYTEPTPIQKGTISPVLMGKDLIGIAQTGTGKTASFVLPMIDVLSQGRSRARMPRSLILAPTRELAQQVSENFEKYGKYHNLSMVLLIGGVQMGDQIKALDGGVDVLIATPGRLLDLFERGKILLTGCDLLVIDEADRMLDMGFIPDIESICQKLPKNRQTLLFSATMPPPIKKLADQFLTDPKMIEVARAATTNKNIEQLIVPVSPRAKKGKLKDILRKDAVETAIIFCNRKTTVRDLEADLRKAGFKVGQIQGDMDQANRIAELDRFKSGEINILVASDVAARGLDVKGVSTVINYDVPWHPDDYVHRIGRTGRAGATGTAYSLVTKADEEHIDSIEKLTKNKIRRIGEKDTPSKKEAPANKDEDKPAAKKAPKKAEKPKASPAKDEQPKPEKAKPKKAPAKRKTKKVDAEAEVENDTPPTPSVVPTYDDDWNGPMPDFLHHGVN</sequence>
<evidence type="ECO:0000256" key="5">
    <source>
        <dbReference type="ARBA" id="ARBA00022806"/>
    </source>
</evidence>
<reference evidence="16" key="1">
    <citation type="submission" date="2022-06" db="EMBL/GenBank/DDBJ databases">
        <title>Sphingomicrobium sedimins sp. nov., a marine bacterium isolated from tidal flat.</title>
        <authorList>
            <person name="Kim C.-H."/>
            <person name="Yoo Y."/>
            <person name="Kim J.-J."/>
        </authorList>
    </citation>
    <scope>NUCLEOTIDE SEQUENCE</scope>
    <source>
        <strain evidence="16">GRR-S6-50</strain>
    </source>
</reference>
<dbReference type="SMART" id="SM00487">
    <property type="entry name" value="DEXDc"/>
    <property type="match status" value="1"/>
</dbReference>
<dbReference type="SMART" id="SM00490">
    <property type="entry name" value="HELICc"/>
    <property type="match status" value="1"/>
</dbReference>
<keyword evidence="17" id="KW-1185">Reference proteome</keyword>
<dbReference type="FunFam" id="3.40.50.300:FF:000108">
    <property type="entry name" value="ATP-dependent RNA helicase RhlE"/>
    <property type="match status" value="1"/>
</dbReference>
<dbReference type="SUPFAM" id="SSF52540">
    <property type="entry name" value="P-loop containing nucleoside triphosphate hydrolases"/>
    <property type="match status" value="1"/>
</dbReference>
<dbReference type="GO" id="GO:0016787">
    <property type="term" value="F:hydrolase activity"/>
    <property type="evidence" value="ECO:0007669"/>
    <property type="project" value="UniProtKB-KW"/>
</dbReference>
<dbReference type="InterPro" id="IPR027417">
    <property type="entry name" value="P-loop_NTPase"/>
</dbReference>
<dbReference type="Pfam" id="PF00270">
    <property type="entry name" value="DEAD"/>
    <property type="match status" value="1"/>
</dbReference>